<organism evidence="1 2">
    <name type="scientific">Ixodes persulcatus</name>
    <name type="common">Taiga tick</name>
    <dbReference type="NCBI Taxonomy" id="34615"/>
    <lineage>
        <taxon>Eukaryota</taxon>
        <taxon>Metazoa</taxon>
        <taxon>Ecdysozoa</taxon>
        <taxon>Arthropoda</taxon>
        <taxon>Chelicerata</taxon>
        <taxon>Arachnida</taxon>
        <taxon>Acari</taxon>
        <taxon>Parasitiformes</taxon>
        <taxon>Ixodida</taxon>
        <taxon>Ixodoidea</taxon>
        <taxon>Ixodidae</taxon>
        <taxon>Ixodinae</taxon>
        <taxon>Ixodes</taxon>
    </lineage>
</organism>
<proteinExistence type="predicted"/>
<gene>
    <name evidence="1" type="ORF">HPB47_025837</name>
</gene>
<evidence type="ECO:0000313" key="1">
    <source>
        <dbReference type="EMBL" id="KAG0427163.1"/>
    </source>
</evidence>
<dbReference type="EMBL" id="JABSTQ010009654">
    <property type="protein sequence ID" value="KAG0427163.1"/>
    <property type="molecule type" value="Genomic_DNA"/>
</dbReference>
<reference evidence="1 2" key="1">
    <citation type="journal article" date="2020" name="Cell">
        <title>Large-Scale Comparative Analyses of Tick Genomes Elucidate Their Genetic Diversity and Vector Capacities.</title>
        <authorList>
            <consortium name="Tick Genome and Microbiome Consortium (TIGMIC)"/>
            <person name="Jia N."/>
            <person name="Wang J."/>
            <person name="Shi W."/>
            <person name="Du L."/>
            <person name="Sun Y."/>
            <person name="Zhan W."/>
            <person name="Jiang J.F."/>
            <person name="Wang Q."/>
            <person name="Zhang B."/>
            <person name="Ji P."/>
            <person name="Bell-Sakyi L."/>
            <person name="Cui X.M."/>
            <person name="Yuan T.T."/>
            <person name="Jiang B.G."/>
            <person name="Yang W.F."/>
            <person name="Lam T.T."/>
            <person name="Chang Q.C."/>
            <person name="Ding S.J."/>
            <person name="Wang X.J."/>
            <person name="Zhu J.G."/>
            <person name="Ruan X.D."/>
            <person name="Zhao L."/>
            <person name="Wei J.T."/>
            <person name="Ye R.Z."/>
            <person name="Que T.C."/>
            <person name="Du C.H."/>
            <person name="Zhou Y.H."/>
            <person name="Cheng J.X."/>
            <person name="Dai P.F."/>
            <person name="Guo W.B."/>
            <person name="Han X.H."/>
            <person name="Huang E.J."/>
            <person name="Li L.F."/>
            <person name="Wei W."/>
            <person name="Gao Y.C."/>
            <person name="Liu J.Z."/>
            <person name="Shao H.Z."/>
            <person name="Wang X."/>
            <person name="Wang C.C."/>
            <person name="Yang T.C."/>
            <person name="Huo Q.B."/>
            <person name="Li W."/>
            <person name="Chen H.Y."/>
            <person name="Chen S.E."/>
            <person name="Zhou L.G."/>
            <person name="Ni X.B."/>
            <person name="Tian J.H."/>
            <person name="Sheng Y."/>
            <person name="Liu T."/>
            <person name="Pan Y.S."/>
            <person name="Xia L.Y."/>
            <person name="Li J."/>
            <person name="Zhao F."/>
            <person name="Cao W.C."/>
        </authorList>
    </citation>
    <scope>NUCLEOTIDE SEQUENCE [LARGE SCALE GENOMIC DNA]</scope>
    <source>
        <strain evidence="1">Iper-2018</strain>
    </source>
</reference>
<dbReference type="Proteomes" id="UP000805193">
    <property type="component" value="Unassembled WGS sequence"/>
</dbReference>
<name>A0AC60Q0T8_IXOPE</name>
<evidence type="ECO:0000313" key="2">
    <source>
        <dbReference type="Proteomes" id="UP000805193"/>
    </source>
</evidence>
<accession>A0AC60Q0T8</accession>
<keyword evidence="2" id="KW-1185">Reference proteome</keyword>
<sequence length="315" mass="34707">MSTKALLFSSRTGYDPDKVAFDSINPAARPLYTNGIQKTASEEQVGTLPGNSWVQVLHRKKTQKKEVHDQRKEDRGPTGGATEVKKKETKKPFRLPSLRELKHKIIVKPRKAAVDLKSCRDQIGEAVQNSLPRGLSENSVVRLLEEQNTIMICTDIWDEAEALAKLRSLIFPSGQLDVEAYHVSPRDEACRGVIHGVRPELSNAQIKEKTKAPGHEILDARRLGRSKSALVTFAGTKVPVHGHVQLAGNALLPIQKDKGSLPQLRRGRPPDGCVQQTDGLRVCDVRGRASDGGTPVCPEVRTVRRGAQNIRQSLP</sequence>
<comment type="caution">
    <text evidence="1">The sequence shown here is derived from an EMBL/GenBank/DDBJ whole genome shotgun (WGS) entry which is preliminary data.</text>
</comment>
<protein>
    <submittedName>
        <fullName evidence="1">Uncharacterized protein</fullName>
    </submittedName>
</protein>